<evidence type="ECO:0000313" key="3">
    <source>
        <dbReference type="Proteomes" id="UP000028533"/>
    </source>
</evidence>
<accession>A0A084ERC1</accession>
<sequence>MSSKIIAIIIFTVFYLVFLLITFILTYFYQIKNKNFINFNKKYLKEWNKYKFDNKNSTLNQIDFKYQLPENEIGLFQKELLISGINEKTKDYKDYFDDDYLILKKSLSLYQTTSYHFKKTKLYLTNLHLVIDDNNQFYKYKISEIKSCSICVIRDKSILQKGCVLQVNDQNLTIIGDVFLLVLSIRKLKKEF</sequence>
<comment type="caution">
    <text evidence="2">The sequence shown here is derived from an EMBL/GenBank/DDBJ whole genome shotgun (WGS) entry which is preliminary data.</text>
</comment>
<dbReference type="RefSeq" id="WP_036431072.1">
    <property type="nucleotide sequence ID" value="NZ_JFDO01000004.1"/>
</dbReference>
<proteinExistence type="predicted"/>
<dbReference type="EMBL" id="JFDO01000004">
    <property type="protein sequence ID" value="KEZ20513.1"/>
    <property type="molecule type" value="Genomic_DNA"/>
</dbReference>
<gene>
    <name evidence="2" type="ORF">MCAPa_0890</name>
</gene>
<keyword evidence="1" id="KW-0812">Transmembrane</keyword>
<reference evidence="2 3" key="1">
    <citation type="submission" date="2014-02" db="EMBL/GenBank/DDBJ databases">
        <title>Genome sequence of Mycoplasma capricolum subsp. capricolum strain 14232.</title>
        <authorList>
            <person name="Sirand-Pugnet P."/>
            <person name="Breton M."/>
            <person name="Dordet-Frisoni E."/>
            <person name="Baranowski E."/>
            <person name="Barre A."/>
            <person name="Couture C."/>
            <person name="Dupuy V."/>
            <person name="Gaurivaud P."/>
            <person name="Jacob D."/>
            <person name="Lemaitre C."/>
            <person name="Manso-Silvan L."/>
            <person name="Nikolski M."/>
            <person name="Nouvel L.-X."/>
            <person name="Poumarat F."/>
            <person name="Tardy F."/>
            <person name="Thebault P."/>
            <person name="Theil S."/>
            <person name="Citti C."/>
            <person name="Thiaucourt F."/>
            <person name="Blanchard A."/>
        </authorList>
    </citation>
    <scope>NUCLEOTIDE SEQUENCE [LARGE SCALE GENOMIC DNA]</scope>
    <source>
        <strain evidence="2 3">14232</strain>
    </source>
</reference>
<feature type="transmembrane region" description="Helical" evidence="1">
    <location>
        <begin position="6"/>
        <end position="29"/>
    </location>
</feature>
<organism evidence="2 3">
    <name type="scientific">Mycoplasma capricolum subsp. capricolum 14232</name>
    <dbReference type="NCBI Taxonomy" id="1188238"/>
    <lineage>
        <taxon>Bacteria</taxon>
        <taxon>Bacillati</taxon>
        <taxon>Mycoplasmatota</taxon>
        <taxon>Mollicutes</taxon>
        <taxon>Mycoplasmataceae</taxon>
        <taxon>Mycoplasma</taxon>
    </lineage>
</organism>
<keyword evidence="1" id="KW-1133">Transmembrane helix</keyword>
<protein>
    <submittedName>
        <fullName evidence="2">Uncharacterized protein</fullName>
    </submittedName>
</protein>
<name>A0A084ERC1_MYCCA</name>
<dbReference type="AlphaFoldDB" id="A0A084ERC1"/>
<dbReference type="Proteomes" id="UP000028533">
    <property type="component" value="Unassembled WGS sequence"/>
</dbReference>
<evidence type="ECO:0000256" key="1">
    <source>
        <dbReference type="SAM" id="Phobius"/>
    </source>
</evidence>
<evidence type="ECO:0000313" key="2">
    <source>
        <dbReference type="EMBL" id="KEZ20513.1"/>
    </source>
</evidence>
<keyword evidence="1" id="KW-0472">Membrane</keyword>